<dbReference type="InterPro" id="IPR018258">
    <property type="entry name" value="Ribosomal_bL21_CS"/>
</dbReference>
<dbReference type="GO" id="GO:0006412">
    <property type="term" value="P:translation"/>
    <property type="evidence" value="ECO:0007669"/>
    <property type="project" value="UniProtKB-UniRule"/>
</dbReference>
<protein>
    <recommendedName>
        <fullName evidence="6">Large ribosomal subunit protein bL21</fullName>
    </recommendedName>
</protein>
<keyword evidence="9" id="KW-1185">Reference proteome</keyword>
<dbReference type="GO" id="GO:0005840">
    <property type="term" value="C:ribosome"/>
    <property type="evidence" value="ECO:0007669"/>
    <property type="project" value="UniProtKB-KW"/>
</dbReference>
<dbReference type="RefSeq" id="WP_158351886.1">
    <property type="nucleotide sequence ID" value="NZ_CP032998.1"/>
</dbReference>
<dbReference type="SUPFAM" id="SSF141091">
    <property type="entry name" value="L21p-like"/>
    <property type="match status" value="1"/>
</dbReference>
<keyword evidence="2 6" id="KW-0699">rRNA-binding</keyword>
<dbReference type="PANTHER" id="PTHR21349">
    <property type="entry name" value="50S RIBOSOMAL PROTEIN L21"/>
    <property type="match status" value="1"/>
</dbReference>
<organism evidence="8 9">
    <name type="scientific">Buchnera aphidicola</name>
    <name type="common">Stegophylla sp.</name>
    <dbReference type="NCBI Taxonomy" id="2315800"/>
    <lineage>
        <taxon>Bacteria</taxon>
        <taxon>Pseudomonadati</taxon>
        <taxon>Pseudomonadota</taxon>
        <taxon>Gammaproteobacteria</taxon>
        <taxon>Enterobacterales</taxon>
        <taxon>Erwiniaceae</taxon>
        <taxon>Buchnera</taxon>
    </lineage>
</organism>
<keyword evidence="5 6" id="KW-0687">Ribonucleoprotein</keyword>
<evidence type="ECO:0000256" key="4">
    <source>
        <dbReference type="ARBA" id="ARBA00022980"/>
    </source>
</evidence>
<evidence type="ECO:0000256" key="3">
    <source>
        <dbReference type="ARBA" id="ARBA00022884"/>
    </source>
</evidence>
<comment type="similarity">
    <text evidence="1 6 7">Belongs to the bacterial ribosomal protein bL21 family.</text>
</comment>
<dbReference type="AlphaFoldDB" id="A0A4D6YL94"/>
<dbReference type="InterPro" id="IPR036164">
    <property type="entry name" value="bL21-like_sf"/>
</dbReference>
<keyword evidence="3 6" id="KW-0694">RNA-binding</keyword>
<dbReference type="NCBIfam" id="TIGR00061">
    <property type="entry name" value="L21"/>
    <property type="match status" value="1"/>
</dbReference>
<dbReference type="GO" id="GO:0019843">
    <property type="term" value="F:rRNA binding"/>
    <property type="evidence" value="ECO:0007669"/>
    <property type="project" value="UniProtKB-UniRule"/>
</dbReference>
<dbReference type="EMBL" id="CP032998">
    <property type="protein sequence ID" value="QCI26408.1"/>
    <property type="molecule type" value="Genomic_DNA"/>
</dbReference>
<evidence type="ECO:0000313" key="9">
    <source>
        <dbReference type="Proteomes" id="UP000298636"/>
    </source>
</evidence>
<dbReference type="InterPro" id="IPR028909">
    <property type="entry name" value="bL21-like"/>
</dbReference>
<evidence type="ECO:0000256" key="5">
    <source>
        <dbReference type="ARBA" id="ARBA00023274"/>
    </source>
</evidence>
<reference evidence="8 9" key="1">
    <citation type="submission" date="2018-10" db="EMBL/GenBank/DDBJ databases">
        <title>Comparative functional genomics of the obligate endosymbiont Buchnera aphidicola.</title>
        <authorList>
            <person name="Chong R.A."/>
        </authorList>
    </citation>
    <scope>NUCLEOTIDE SEQUENCE [LARGE SCALE GENOMIC DNA]</scope>
    <source>
        <strain evidence="8 9">Ssp</strain>
    </source>
</reference>
<dbReference type="GO" id="GO:0005737">
    <property type="term" value="C:cytoplasm"/>
    <property type="evidence" value="ECO:0007669"/>
    <property type="project" value="UniProtKB-ARBA"/>
</dbReference>
<dbReference type="Proteomes" id="UP000298636">
    <property type="component" value="Chromosome"/>
</dbReference>
<accession>A0A4D6YL94</accession>
<dbReference type="InterPro" id="IPR001787">
    <property type="entry name" value="Ribosomal_bL21"/>
</dbReference>
<dbReference type="OrthoDB" id="9813334at2"/>
<comment type="function">
    <text evidence="6 7">This protein binds to 23S rRNA in the presence of protein L20.</text>
</comment>
<name>A0A4D6YL94_9GAMM</name>
<dbReference type="GO" id="GO:0003735">
    <property type="term" value="F:structural constituent of ribosome"/>
    <property type="evidence" value="ECO:0007669"/>
    <property type="project" value="InterPro"/>
</dbReference>
<evidence type="ECO:0000256" key="2">
    <source>
        <dbReference type="ARBA" id="ARBA00022730"/>
    </source>
</evidence>
<comment type="subunit">
    <text evidence="6">Part of the 50S ribosomal subunit. Contacts protein L20.</text>
</comment>
<dbReference type="PANTHER" id="PTHR21349:SF0">
    <property type="entry name" value="LARGE RIBOSOMAL SUBUNIT PROTEIN BL21M"/>
    <property type="match status" value="1"/>
</dbReference>
<dbReference type="HAMAP" id="MF_01363">
    <property type="entry name" value="Ribosomal_bL21"/>
    <property type="match status" value="1"/>
</dbReference>
<sequence>MYAILQHGGKQYQIEQGKTIRIEKINLPINKNIEFNNILMFSNNGKTQIGQPNLSNIKIIGNIIQHGKYKKINIIKFHRRKHYKKKQGHRQHFTDVKIINMYHI</sequence>
<proteinExistence type="inferred from homology"/>
<dbReference type="GO" id="GO:1990904">
    <property type="term" value="C:ribonucleoprotein complex"/>
    <property type="evidence" value="ECO:0007669"/>
    <property type="project" value="UniProtKB-KW"/>
</dbReference>
<evidence type="ECO:0000256" key="7">
    <source>
        <dbReference type="RuleBase" id="RU000562"/>
    </source>
</evidence>
<evidence type="ECO:0000256" key="1">
    <source>
        <dbReference type="ARBA" id="ARBA00008563"/>
    </source>
</evidence>
<evidence type="ECO:0000256" key="6">
    <source>
        <dbReference type="HAMAP-Rule" id="MF_01363"/>
    </source>
</evidence>
<dbReference type="PROSITE" id="PS01169">
    <property type="entry name" value="RIBOSOMAL_L21"/>
    <property type="match status" value="1"/>
</dbReference>
<gene>
    <name evidence="6 8" type="primary">rplU</name>
    <name evidence="8" type="ORF">D9V79_01195</name>
</gene>
<evidence type="ECO:0000313" key="8">
    <source>
        <dbReference type="EMBL" id="QCI26408.1"/>
    </source>
</evidence>
<keyword evidence="4 6" id="KW-0689">Ribosomal protein</keyword>
<dbReference type="Pfam" id="PF00829">
    <property type="entry name" value="Ribosomal_L21p"/>
    <property type="match status" value="1"/>
</dbReference>